<name>A0A9X6NJH0_HYPEX</name>
<organism evidence="2 3">
    <name type="scientific">Hypsibius exemplaris</name>
    <name type="common">Freshwater tardigrade</name>
    <dbReference type="NCBI Taxonomy" id="2072580"/>
    <lineage>
        <taxon>Eukaryota</taxon>
        <taxon>Metazoa</taxon>
        <taxon>Ecdysozoa</taxon>
        <taxon>Tardigrada</taxon>
        <taxon>Eutardigrada</taxon>
        <taxon>Parachela</taxon>
        <taxon>Hypsibioidea</taxon>
        <taxon>Hypsibiidae</taxon>
        <taxon>Hypsibius</taxon>
    </lineage>
</organism>
<reference evidence="3" key="1">
    <citation type="submission" date="2017-01" db="EMBL/GenBank/DDBJ databases">
        <title>Comparative genomics of anhydrobiosis in the tardigrade Hypsibius dujardini.</title>
        <authorList>
            <person name="Yoshida Y."/>
            <person name="Koutsovoulos G."/>
            <person name="Laetsch D."/>
            <person name="Stevens L."/>
            <person name="Kumar S."/>
            <person name="Horikawa D."/>
            <person name="Ishino K."/>
            <person name="Komine S."/>
            <person name="Tomita M."/>
            <person name="Blaxter M."/>
            <person name="Arakawa K."/>
        </authorList>
    </citation>
    <scope>NUCLEOTIDE SEQUENCE [LARGE SCALE GENOMIC DNA]</scope>
    <source>
        <strain evidence="3">Z151</strain>
    </source>
</reference>
<gene>
    <name evidence="2" type="ORF">BV898_19719</name>
</gene>
<sequence>MPKARGGRPKRPGKKQPMSKRPAMLHAMVETNQRTGPITFVVNARKRDKSTTLIARSGNIKQSKKFKRGQPHPRDQKGSGRERPRIPQPADRTFPTSLNLIVCKYLNIKNGTDYECRGEQYDGRIQAIPNSWALAPAAIPLGNVSRPAIQRQRQNRMAGDLPYGRSKRAMINKAPCTAHQLQAWKKKCHPPNAPGKIIPPPNTPSRLPPR</sequence>
<dbReference type="AlphaFoldDB" id="A0A9X6NJH0"/>
<feature type="compositionally biased region" description="Pro residues" evidence="1">
    <location>
        <begin position="191"/>
        <end position="210"/>
    </location>
</feature>
<feature type="region of interest" description="Disordered" evidence="1">
    <location>
        <begin position="43"/>
        <end position="93"/>
    </location>
</feature>
<feature type="region of interest" description="Disordered" evidence="1">
    <location>
        <begin position="188"/>
        <end position="210"/>
    </location>
</feature>
<feature type="compositionally biased region" description="Basic and acidic residues" evidence="1">
    <location>
        <begin position="72"/>
        <end position="85"/>
    </location>
</feature>
<feature type="region of interest" description="Disordered" evidence="1">
    <location>
        <begin position="1"/>
        <end position="23"/>
    </location>
</feature>
<feature type="compositionally biased region" description="Basic residues" evidence="1">
    <location>
        <begin position="1"/>
        <end position="18"/>
    </location>
</feature>
<evidence type="ECO:0000313" key="2">
    <source>
        <dbReference type="EMBL" id="OWA55335.1"/>
    </source>
</evidence>
<dbReference type="EMBL" id="MTYJ01000673">
    <property type="protein sequence ID" value="OWA55335.1"/>
    <property type="molecule type" value="Genomic_DNA"/>
</dbReference>
<evidence type="ECO:0000256" key="1">
    <source>
        <dbReference type="SAM" id="MobiDB-lite"/>
    </source>
</evidence>
<evidence type="ECO:0000313" key="3">
    <source>
        <dbReference type="Proteomes" id="UP000192578"/>
    </source>
</evidence>
<dbReference type="Proteomes" id="UP000192578">
    <property type="component" value="Unassembled WGS sequence"/>
</dbReference>
<proteinExistence type="predicted"/>
<keyword evidence="3" id="KW-1185">Reference proteome</keyword>
<comment type="caution">
    <text evidence="2">The sequence shown here is derived from an EMBL/GenBank/DDBJ whole genome shotgun (WGS) entry which is preliminary data.</text>
</comment>
<protein>
    <submittedName>
        <fullName evidence="2">Uncharacterized protein</fullName>
    </submittedName>
</protein>
<accession>A0A9X6NJH0</accession>
<feature type="compositionally biased region" description="Basic residues" evidence="1">
    <location>
        <begin position="62"/>
        <end position="71"/>
    </location>
</feature>